<reference evidence="8" key="1">
    <citation type="submission" date="2018-05" db="EMBL/GenBank/DDBJ databases">
        <authorList>
            <person name="Lanie J.A."/>
            <person name="Ng W.-L."/>
            <person name="Kazmierczak K.M."/>
            <person name="Andrzejewski T.M."/>
            <person name="Davidsen T.M."/>
            <person name="Wayne K.J."/>
            <person name="Tettelin H."/>
            <person name="Glass J.I."/>
            <person name="Rusch D."/>
            <person name="Podicherti R."/>
            <person name="Tsui H.-C.T."/>
            <person name="Winkler M.E."/>
        </authorList>
    </citation>
    <scope>NUCLEOTIDE SEQUENCE</scope>
</reference>
<evidence type="ECO:0000256" key="3">
    <source>
        <dbReference type="ARBA" id="ARBA00022741"/>
    </source>
</evidence>
<dbReference type="PROSITE" id="PS50125">
    <property type="entry name" value="GUANYLATE_CYCLASE_2"/>
    <property type="match status" value="1"/>
</dbReference>
<evidence type="ECO:0000256" key="4">
    <source>
        <dbReference type="ARBA" id="ARBA00022989"/>
    </source>
</evidence>
<keyword evidence="2" id="KW-0812">Transmembrane</keyword>
<keyword evidence="5" id="KW-0472">Membrane</keyword>
<dbReference type="Pfam" id="PF00211">
    <property type="entry name" value="Guanylate_cyc"/>
    <property type="match status" value="1"/>
</dbReference>
<dbReference type="GO" id="GO:0000166">
    <property type="term" value="F:nucleotide binding"/>
    <property type="evidence" value="ECO:0007669"/>
    <property type="project" value="UniProtKB-KW"/>
</dbReference>
<dbReference type="EMBL" id="UINC01017376">
    <property type="protein sequence ID" value="SVA71942.1"/>
    <property type="molecule type" value="Genomic_DNA"/>
</dbReference>
<evidence type="ECO:0000256" key="2">
    <source>
        <dbReference type="ARBA" id="ARBA00022692"/>
    </source>
</evidence>
<accession>A0A381Y5L1</accession>
<dbReference type="InterPro" id="IPR050401">
    <property type="entry name" value="Cyclic_nucleotide_synthase"/>
</dbReference>
<evidence type="ECO:0000256" key="5">
    <source>
        <dbReference type="ARBA" id="ARBA00023136"/>
    </source>
</evidence>
<comment type="subcellular location">
    <subcellularLocation>
        <location evidence="1">Membrane</location>
    </subcellularLocation>
</comment>
<dbReference type="PANTHER" id="PTHR11920:SF335">
    <property type="entry name" value="GUANYLATE CYCLASE"/>
    <property type="match status" value="1"/>
</dbReference>
<dbReference type="CDD" id="cd07302">
    <property type="entry name" value="CHD"/>
    <property type="match status" value="1"/>
</dbReference>
<dbReference type="GO" id="GO:0016829">
    <property type="term" value="F:lyase activity"/>
    <property type="evidence" value="ECO:0007669"/>
    <property type="project" value="UniProtKB-KW"/>
</dbReference>
<dbReference type="SUPFAM" id="SSF55781">
    <property type="entry name" value="GAF domain-like"/>
    <property type="match status" value="1"/>
</dbReference>
<dbReference type="GO" id="GO:0016020">
    <property type="term" value="C:membrane"/>
    <property type="evidence" value="ECO:0007669"/>
    <property type="project" value="UniProtKB-SubCell"/>
</dbReference>
<dbReference type="Gene3D" id="3.30.450.40">
    <property type="match status" value="1"/>
</dbReference>
<dbReference type="InterPro" id="IPR029016">
    <property type="entry name" value="GAF-like_dom_sf"/>
</dbReference>
<dbReference type="GO" id="GO:0009190">
    <property type="term" value="P:cyclic nucleotide biosynthetic process"/>
    <property type="evidence" value="ECO:0007669"/>
    <property type="project" value="InterPro"/>
</dbReference>
<dbReference type="SMART" id="SM00044">
    <property type="entry name" value="CYCc"/>
    <property type="match status" value="1"/>
</dbReference>
<keyword evidence="6" id="KW-0456">Lyase</keyword>
<dbReference type="InterPro" id="IPR001054">
    <property type="entry name" value="A/G_cyclase"/>
</dbReference>
<name>A0A381Y5L1_9ZZZZ</name>
<organism evidence="8">
    <name type="scientific">marine metagenome</name>
    <dbReference type="NCBI Taxonomy" id="408172"/>
    <lineage>
        <taxon>unclassified sequences</taxon>
        <taxon>metagenomes</taxon>
        <taxon>ecological metagenomes</taxon>
    </lineage>
</organism>
<dbReference type="InterPro" id="IPR003018">
    <property type="entry name" value="GAF"/>
</dbReference>
<dbReference type="InterPro" id="IPR029787">
    <property type="entry name" value="Nucleotide_cyclase"/>
</dbReference>
<protein>
    <recommendedName>
        <fullName evidence="7">Guanylate cyclase domain-containing protein</fullName>
    </recommendedName>
</protein>
<dbReference type="SUPFAM" id="SSF55073">
    <property type="entry name" value="Nucleotide cyclase"/>
    <property type="match status" value="1"/>
</dbReference>
<dbReference type="Gene3D" id="3.30.70.1230">
    <property type="entry name" value="Nucleotide cyclase"/>
    <property type="match status" value="1"/>
</dbReference>
<gene>
    <name evidence="8" type="ORF">METZ01_LOCUS124796</name>
</gene>
<evidence type="ECO:0000313" key="8">
    <source>
        <dbReference type="EMBL" id="SVA71942.1"/>
    </source>
</evidence>
<proteinExistence type="predicted"/>
<keyword evidence="3" id="KW-0547">Nucleotide-binding</keyword>
<evidence type="ECO:0000256" key="1">
    <source>
        <dbReference type="ARBA" id="ARBA00004370"/>
    </source>
</evidence>
<dbReference type="SMART" id="SM00065">
    <property type="entry name" value="GAF"/>
    <property type="match status" value="1"/>
</dbReference>
<dbReference type="PANTHER" id="PTHR11920">
    <property type="entry name" value="GUANYLYL CYCLASE"/>
    <property type="match status" value="1"/>
</dbReference>
<keyword evidence="4" id="KW-1133">Transmembrane helix</keyword>
<evidence type="ECO:0000259" key="7">
    <source>
        <dbReference type="PROSITE" id="PS50125"/>
    </source>
</evidence>
<feature type="domain" description="Guanylate cyclase" evidence="7">
    <location>
        <begin position="220"/>
        <end position="348"/>
    </location>
</feature>
<dbReference type="GO" id="GO:0035556">
    <property type="term" value="P:intracellular signal transduction"/>
    <property type="evidence" value="ECO:0007669"/>
    <property type="project" value="InterPro"/>
</dbReference>
<sequence length="395" mass="43223">MDAVKQEMFEQAKAQGLEAGIVPVSNPPDEEQRLDELKRLGLVEKDFESDRRFNNVTQIASYLTECPVSVINILSNDSQFCKLSSGVDAETKERLKQTPRDTSICQYVLATPGEQLIIEDIDEDERTRNFQNMPSASGIRFYAGTPLVSSRGYALGTLCVVDFEPSKLVHGQKEGLRLLSDQVVTLLEQGDVTAGRVAGENDSEADTGTDAKGEYFSSASIMFTDFVGFTRLVEQIQPGELLDTLNTFFKGFDQITAKHRLKKVKTIGDAYMCVGGVPEGRPTHIRDTCAAALDLVQFVEGSNIQHRTLGKPEWPIRVGIHTGPVIAGYSGGTFDVWGDAVNIAARMEASGEAGRVHISEASRAFLDSAADVVERGQIDLKNKGAMTTFFLQKLT</sequence>
<evidence type="ECO:0000256" key="6">
    <source>
        <dbReference type="ARBA" id="ARBA00023239"/>
    </source>
</evidence>
<dbReference type="AlphaFoldDB" id="A0A381Y5L1"/>